<evidence type="ECO:0000256" key="1">
    <source>
        <dbReference type="SAM" id="Coils"/>
    </source>
</evidence>
<protein>
    <submittedName>
        <fullName evidence="3">Uncharacterized protein</fullName>
    </submittedName>
</protein>
<dbReference type="Proteomes" id="UP000216998">
    <property type="component" value="Unassembled WGS sequence"/>
</dbReference>
<evidence type="ECO:0000313" key="4">
    <source>
        <dbReference type="Proteomes" id="UP000216998"/>
    </source>
</evidence>
<dbReference type="AlphaFoldDB" id="A0A255Z2U0"/>
<keyword evidence="2" id="KW-1133">Transmembrane helix</keyword>
<organism evidence="3 4">
    <name type="scientific">Niveispirillum lacus</name>
    <dbReference type="NCBI Taxonomy" id="1981099"/>
    <lineage>
        <taxon>Bacteria</taxon>
        <taxon>Pseudomonadati</taxon>
        <taxon>Pseudomonadota</taxon>
        <taxon>Alphaproteobacteria</taxon>
        <taxon>Rhodospirillales</taxon>
        <taxon>Azospirillaceae</taxon>
        <taxon>Niveispirillum</taxon>
    </lineage>
</organism>
<dbReference type="EMBL" id="NOXU01000024">
    <property type="protein sequence ID" value="OYQ35833.1"/>
    <property type="molecule type" value="Genomic_DNA"/>
</dbReference>
<evidence type="ECO:0000256" key="2">
    <source>
        <dbReference type="SAM" id="Phobius"/>
    </source>
</evidence>
<keyword evidence="1" id="KW-0175">Coiled coil</keyword>
<proteinExistence type="predicted"/>
<name>A0A255Z2U0_9PROT</name>
<keyword evidence="4" id="KW-1185">Reference proteome</keyword>
<feature type="coiled-coil region" evidence="1">
    <location>
        <begin position="49"/>
        <end position="108"/>
    </location>
</feature>
<accession>A0A255Z2U0</accession>
<keyword evidence="2" id="KW-0812">Transmembrane</keyword>
<evidence type="ECO:0000313" key="3">
    <source>
        <dbReference type="EMBL" id="OYQ35833.1"/>
    </source>
</evidence>
<comment type="caution">
    <text evidence="3">The sequence shown here is derived from an EMBL/GenBank/DDBJ whole genome shotgun (WGS) entry which is preliminary data.</text>
</comment>
<keyword evidence="2" id="KW-0472">Membrane</keyword>
<feature type="transmembrane region" description="Helical" evidence="2">
    <location>
        <begin position="20"/>
        <end position="41"/>
    </location>
</feature>
<gene>
    <name evidence="3" type="ORF">CHU95_06055</name>
</gene>
<sequence>MGCFGEAARSAQFGIATLEINTVLFVIGMLAAIGAVSIALVRQVLFYSRRAHIARITEQNRELHRKQEELTKAYRDGQEALRQGEVERKSATTQLADAQRRLKAAKEDNYIIIHEVNEPSGSRRLFTVPMTLGSTLTLGQNVVKDHKFRTVRHFLEIWSDNADEANRIARTSFPPESGFVLSKAAPAAQTAMAAE</sequence>
<reference evidence="3 4" key="1">
    <citation type="submission" date="2017-07" db="EMBL/GenBank/DDBJ databases">
        <title>Niveispirillum cyanobacteriorum sp. nov., isolated from cyanobacterial aggregates in a eutrophic lake.</title>
        <authorList>
            <person name="Cai H."/>
        </authorList>
    </citation>
    <scope>NUCLEOTIDE SEQUENCE [LARGE SCALE GENOMIC DNA]</scope>
    <source>
        <strain evidence="4">TH1-14</strain>
    </source>
</reference>